<evidence type="ECO:0000313" key="1">
    <source>
        <dbReference type="EMBL" id="KAK2866581.1"/>
    </source>
</evidence>
<name>A0AA88NWG4_TACVA</name>
<comment type="caution">
    <text evidence="1">The sequence shown here is derived from an EMBL/GenBank/DDBJ whole genome shotgun (WGS) entry which is preliminary data.</text>
</comment>
<reference evidence="1" key="1">
    <citation type="submission" date="2023-08" db="EMBL/GenBank/DDBJ databases">
        <title>Pelteobagrus vachellii genome.</title>
        <authorList>
            <person name="Liu H."/>
        </authorList>
    </citation>
    <scope>NUCLEOTIDE SEQUENCE</scope>
    <source>
        <strain evidence="1">PRFRI_2022a</strain>
        <tissue evidence="1">Muscle</tissue>
    </source>
</reference>
<accession>A0AA88NWG4</accession>
<dbReference type="AlphaFoldDB" id="A0AA88NWG4"/>
<keyword evidence="2" id="KW-1185">Reference proteome</keyword>
<sequence length="71" mass="7927">MPSHLGGSFIFWNESVLTVALAQSYIMKMSKQQPENILKGPGSSVYIFCLVYIVWRPALRVGESSLQMCST</sequence>
<gene>
    <name evidence="1" type="ORF">Q7C36_002637</name>
</gene>
<evidence type="ECO:0000313" key="2">
    <source>
        <dbReference type="Proteomes" id="UP001187315"/>
    </source>
</evidence>
<proteinExistence type="predicted"/>
<protein>
    <submittedName>
        <fullName evidence="1">Uncharacterized protein</fullName>
    </submittedName>
</protein>
<dbReference type="EMBL" id="JAVHJS010000002">
    <property type="protein sequence ID" value="KAK2866581.1"/>
    <property type="molecule type" value="Genomic_DNA"/>
</dbReference>
<organism evidence="1 2">
    <name type="scientific">Tachysurus vachellii</name>
    <name type="common">Darkbarbel catfish</name>
    <name type="synonym">Pelteobagrus vachellii</name>
    <dbReference type="NCBI Taxonomy" id="175792"/>
    <lineage>
        <taxon>Eukaryota</taxon>
        <taxon>Metazoa</taxon>
        <taxon>Chordata</taxon>
        <taxon>Craniata</taxon>
        <taxon>Vertebrata</taxon>
        <taxon>Euteleostomi</taxon>
        <taxon>Actinopterygii</taxon>
        <taxon>Neopterygii</taxon>
        <taxon>Teleostei</taxon>
        <taxon>Ostariophysi</taxon>
        <taxon>Siluriformes</taxon>
        <taxon>Bagridae</taxon>
        <taxon>Tachysurus</taxon>
    </lineage>
</organism>
<dbReference type="Proteomes" id="UP001187315">
    <property type="component" value="Unassembled WGS sequence"/>
</dbReference>